<proteinExistence type="predicted"/>
<gene>
    <name evidence="3" type="ORF">GCM10008015_21090</name>
</gene>
<dbReference type="InterPro" id="IPR013783">
    <property type="entry name" value="Ig-like_fold"/>
</dbReference>
<organism evidence="3 4">
    <name type="scientific">Flavobacterium palustre</name>
    <dbReference type="NCBI Taxonomy" id="1476463"/>
    <lineage>
        <taxon>Bacteria</taxon>
        <taxon>Pseudomonadati</taxon>
        <taxon>Bacteroidota</taxon>
        <taxon>Flavobacteriia</taxon>
        <taxon>Flavobacteriales</taxon>
        <taxon>Flavobacteriaceae</taxon>
        <taxon>Flavobacterium</taxon>
    </lineage>
</organism>
<accession>A0ABQ1HK93</accession>
<protein>
    <recommendedName>
        <fullName evidence="2">Fibronectin type III-like domain-containing protein</fullName>
    </recommendedName>
</protein>
<name>A0ABQ1HK93_9FLAO</name>
<dbReference type="InterPro" id="IPR026891">
    <property type="entry name" value="Fn3-like"/>
</dbReference>
<keyword evidence="4" id="KW-1185">Reference proteome</keyword>
<sequence>MRFTITPRQLSLINNKNQRVVEPGWFTISVGGKQPDGSKDNQSGRFNVTGKTLQLEK</sequence>
<evidence type="ECO:0000259" key="2">
    <source>
        <dbReference type="Pfam" id="PF14310"/>
    </source>
</evidence>
<reference evidence="4" key="1">
    <citation type="journal article" date="2019" name="Int. J. Syst. Evol. Microbiol.">
        <title>The Global Catalogue of Microorganisms (GCM) 10K type strain sequencing project: providing services to taxonomists for standard genome sequencing and annotation.</title>
        <authorList>
            <consortium name="The Broad Institute Genomics Platform"/>
            <consortium name="The Broad Institute Genome Sequencing Center for Infectious Disease"/>
            <person name="Wu L."/>
            <person name="Ma J."/>
        </authorList>
    </citation>
    <scope>NUCLEOTIDE SEQUENCE [LARGE SCALE GENOMIC DNA]</scope>
    <source>
        <strain evidence="4">CGMCC 1.12811</strain>
    </source>
</reference>
<feature type="compositionally biased region" description="Polar residues" evidence="1">
    <location>
        <begin position="40"/>
        <end position="57"/>
    </location>
</feature>
<dbReference type="Proteomes" id="UP000658793">
    <property type="component" value="Unassembled WGS sequence"/>
</dbReference>
<evidence type="ECO:0000313" key="3">
    <source>
        <dbReference type="EMBL" id="GGA80157.1"/>
    </source>
</evidence>
<evidence type="ECO:0000256" key="1">
    <source>
        <dbReference type="SAM" id="MobiDB-lite"/>
    </source>
</evidence>
<dbReference type="Gene3D" id="2.60.40.10">
    <property type="entry name" value="Immunoglobulins"/>
    <property type="match status" value="1"/>
</dbReference>
<feature type="domain" description="Fibronectin type III-like" evidence="2">
    <location>
        <begin position="2"/>
        <end position="33"/>
    </location>
</feature>
<feature type="region of interest" description="Disordered" evidence="1">
    <location>
        <begin position="30"/>
        <end position="57"/>
    </location>
</feature>
<dbReference type="Pfam" id="PF14310">
    <property type="entry name" value="Fn3-like"/>
    <property type="match status" value="1"/>
</dbReference>
<dbReference type="EMBL" id="BMGA01000005">
    <property type="protein sequence ID" value="GGA80157.1"/>
    <property type="molecule type" value="Genomic_DNA"/>
</dbReference>
<comment type="caution">
    <text evidence="3">The sequence shown here is derived from an EMBL/GenBank/DDBJ whole genome shotgun (WGS) entry which is preliminary data.</text>
</comment>
<evidence type="ECO:0000313" key="4">
    <source>
        <dbReference type="Proteomes" id="UP000658793"/>
    </source>
</evidence>